<protein>
    <submittedName>
        <fullName evidence="1">Uncharacterized protein</fullName>
    </submittedName>
</protein>
<dbReference type="Proteomes" id="UP000244898">
    <property type="component" value="Unassembled WGS sequence"/>
</dbReference>
<gene>
    <name evidence="1" type="ORF">TRM7615_04475</name>
</gene>
<dbReference type="EMBL" id="ONZG01000014">
    <property type="protein sequence ID" value="SPJ30938.1"/>
    <property type="molecule type" value="Genomic_DNA"/>
</dbReference>
<dbReference type="AlphaFoldDB" id="A0A2R8CF79"/>
<keyword evidence="2" id="KW-1185">Reference proteome</keyword>
<accession>A0A2R8CF79</accession>
<organism evidence="1 2">
    <name type="scientific">Falsiruegeria mediterranea M17</name>
    <dbReference type="NCBI Taxonomy" id="1200281"/>
    <lineage>
        <taxon>Bacteria</taxon>
        <taxon>Pseudomonadati</taxon>
        <taxon>Pseudomonadota</taxon>
        <taxon>Alphaproteobacteria</taxon>
        <taxon>Rhodobacterales</taxon>
        <taxon>Roseobacteraceae</taxon>
        <taxon>Falsiruegeria</taxon>
    </lineage>
</organism>
<evidence type="ECO:0000313" key="1">
    <source>
        <dbReference type="EMBL" id="SPJ30938.1"/>
    </source>
</evidence>
<reference evidence="2" key="1">
    <citation type="submission" date="2018-03" db="EMBL/GenBank/DDBJ databases">
        <authorList>
            <person name="Rodrigo-Torres L."/>
            <person name="Arahal R. D."/>
            <person name="Lucena T."/>
        </authorList>
    </citation>
    <scope>NUCLEOTIDE SEQUENCE [LARGE SCALE GENOMIC DNA]</scope>
    <source>
        <strain evidence="2">CECT 7615</strain>
    </source>
</reference>
<evidence type="ECO:0000313" key="2">
    <source>
        <dbReference type="Proteomes" id="UP000244898"/>
    </source>
</evidence>
<name>A0A2R8CF79_9RHOB</name>
<proteinExistence type="predicted"/>
<sequence>MVCSNFAHYRSNTVDGTNQYCYFLTVEKLNQSNQCLYLLLVRKGRI</sequence>